<dbReference type="NCBIfam" id="TIGR01641">
    <property type="entry name" value="phageSPP1_gp7"/>
    <property type="match status" value="1"/>
</dbReference>
<evidence type="ECO:0000259" key="1">
    <source>
        <dbReference type="Pfam" id="PF04233"/>
    </source>
</evidence>
<organism evidence="2">
    <name type="scientific">Myoviridae sp. ctegP15</name>
    <dbReference type="NCBI Taxonomy" id="2825146"/>
    <lineage>
        <taxon>Viruses</taxon>
        <taxon>Duplodnaviria</taxon>
        <taxon>Heunggongvirae</taxon>
        <taxon>Uroviricota</taxon>
        <taxon>Caudoviricetes</taxon>
    </lineage>
</organism>
<proteinExistence type="predicted"/>
<name>A0A8S5P380_9CAUD</name>
<sequence length="533" mass="61173">MAKTTQEIFLARTKENRDYWRSREDRQAVINEHTMKNIDAEIQQIYERMVPEIQKEIESFYQRYADKEGISLAEAKKRVSKFDVRAFEARAAKMVKERDFSDEANELMRLYNATMRINRLELLKADIGLHMIDGFDDLEKLTGEKLTEEAVKEFERQAGILGNGVKGASERAKSLVGQSFMNATYSERIWSNQEALRNKLSTILTKGLIGGKSYQSLAAEIRKDFSVSAREAMRLVRTEMVRVQTQAQIDSYKANGWEEFEFLAYGTASCEICNALNKKHFKISDFQPAENAPPMHPNCRCRTAPYENEEEYQKWLDSFGGGNKEEIGSPINGETTAPFYKAGKLVLELVLGSPMTHEEADSGNCNPNYDGIKGSPYFRNCQSCVPVYELRRRGYNVEALPRGTMEQQVLARGEWNFWKNADGTACRESDTIKPPKANMNSLEMANWMNEVIGEGQRFSWSFFYGSDRGHIITIYKENGKLRMYDPQTNTNYTGEQFLTMLKEYGKGKNRLFMLDDKSPMEEYAGGIMKEHKK</sequence>
<dbReference type="Pfam" id="PF04233">
    <property type="entry name" value="Phage_Mu_F"/>
    <property type="match status" value="1"/>
</dbReference>
<protein>
    <submittedName>
        <fullName evidence="2">Minor capsid protein</fullName>
    </submittedName>
</protein>
<dbReference type="EMBL" id="BK015319">
    <property type="protein sequence ID" value="DAE01080.1"/>
    <property type="molecule type" value="Genomic_DNA"/>
</dbReference>
<accession>A0A8S5P380</accession>
<dbReference type="InterPro" id="IPR006528">
    <property type="entry name" value="Phage_head_morphogenesis_dom"/>
</dbReference>
<evidence type="ECO:0000313" key="2">
    <source>
        <dbReference type="EMBL" id="DAE01080.1"/>
    </source>
</evidence>
<reference evidence="2" key="1">
    <citation type="journal article" date="2021" name="Proc. Natl. Acad. Sci. U.S.A.">
        <title>A Catalog of Tens of Thousands of Viruses from Human Metagenomes Reveals Hidden Associations with Chronic Diseases.</title>
        <authorList>
            <person name="Tisza M.J."/>
            <person name="Buck C.B."/>
        </authorList>
    </citation>
    <scope>NUCLEOTIDE SEQUENCE</scope>
    <source>
        <strain evidence="2">CtegP15</strain>
    </source>
</reference>
<feature type="domain" description="Phage head morphogenesis" evidence="1">
    <location>
        <begin position="199"/>
        <end position="303"/>
    </location>
</feature>